<dbReference type="Proteomes" id="UP001158576">
    <property type="component" value="Chromosome XSR"/>
</dbReference>
<evidence type="ECO:0000256" key="3">
    <source>
        <dbReference type="SAM" id="SignalP"/>
    </source>
</evidence>
<sequence>MKLSVVTLFLAAEAGRAQRKENNRLENAQREAANAVLAQIAEQNKLAKQLGKDEPKDAVGGVQVGGIQARSGAMFGDDVSEGPRGPRKTPWTPCGEGSSVDDSQPDVKKQSDYNRCLRYRDYGWDAVRCLNWKHSGKWSEAMAEGSECAVACNDIFNSDAQMSLDDGFCSDKFRN</sequence>
<keyword evidence="1" id="KW-0175">Coiled coil</keyword>
<evidence type="ECO:0000256" key="1">
    <source>
        <dbReference type="SAM" id="Coils"/>
    </source>
</evidence>
<reference evidence="4 5" key="1">
    <citation type="submission" date="2021-04" db="EMBL/GenBank/DDBJ databases">
        <authorList>
            <person name="Bliznina A."/>
        </authorList>
    </citation>
    <scope>NUCLEOTIDE SEQUENCE [LARGE SCALE GENOMIC DNA]</scope>
</reference>
<evidence type="ECO:0000256" key="2">
    <source>
        <dbReference type="SAM" id="MobiDB-lite"/>
    </source>
</evidence>
<feature type="coiled-coil region" evidence="1">
    <location>
        <begin position="11"/>
        <end position="38"/>
    </location>
</feature>
<evidence type="ECO:0000313" key="5">
    <source>
        <dbReference type="Proteomes" id="UP001158576"/>
    </source>
</evidence>
<organism evidence="4 5">
    <name type="scientific">Oikopleura dioica</name>
    <name type="common">Tunicate</name>
    <dbReference type="NCBI Taxonomy" id="34765"/>
    <lineage>
        <taxon>Eukaryota</taxon>
        <taxon>Metazoa</taxon>
        <taxon>Chordata</taxon>
        <taxon>Tunicata</taxon>
        <taxon>Appendicularia</taxon>
        <taxon>Copelata</taxon>
        <taxon>Oikopleuridae</taxon>
        <taxon>Oikopleura</taxon>
    </lineage>
</organism>
<name>A0ABN7SMZ9_OIKDI</name>
<gene>
    <name evidence="4" type="ORF">OKIOD_LOCUS8166</name>
</gene>
<accession>A0ABN7SMZ9</accession>
<feature type="signal peptide" evidence="3">
    <location>
        <begin position="1"/>
        <end position="17"/>
    </location>
</feature>
<feature type="chain" id="PRO_5045469440" evidence="3">
    <location>
        <begin position="18"/>
        <end position="175"/>
    </location>
</feature>
<keyword evidence="3" id="KW-0732">Signal</keyword>
<proteinExistence type="predicted"/>
<keyword evidence="5" id="KW-1185">Reference proteome</keyword>
<dbReference type="EMBL" id="OU015569">
    <property type="protein sequence ID" value="CAG5099628.1"/>
    <property type="molecule type" value="Genomic_DNA"/>
</dbReference>
<evidence type="ECO:0000313" key="4">
    <source>
        <dbReference type="EMBL" id="CAG5099628.1"/>
    </source>
</evidence>
<protein>
    <submittedName>
        <fullName evidence="4">Oidioi.mRNA.OKI2018_I69.XSR.g16608.t1.cds</fullName>
    </submittedName>
</protein>
<feature type="region of interest" description="Disordered" evidence="2">
    <location>
        <begin position="69"/>
        <end position="108"/>
    </location>
</feature>